<dbReference type="Proteomes" id="UP001353858">
    <property type="component" value="Unassembled WGS sequence"/>
</dbReference>
<dbReference type="Gene3D" id="6.20.210.20">
    <property type="entry name" value="THAP domain"/>
    <property type="match status" value="1"/>
</dbReference>
<evidence type="ECO:0000256" key="5">
    <source>
        <dbReference type="PROSITE-ProRule" id="PRU00309"/>
    </source>
</evidence>
<evidence type="ECO:0000256" key="2">
    <source>
        <dbReference type="ARBA" id="ARBA00022771"/>
    </source>
</evidence>
<evidence type="ECO:0000313" key="8">
    <source>
        <dbReference type="Proteomes" id="UP001353858"/>
    </source>
</evidence>
<name>A0AAN7P0V9_9COLE</name>
<dbReference type="AlphaFoldDB" id="A0AAN7P0V9"/>
<protein>
    <recommendedName>
        <fullName evidence="6">THAP-type domain-containing protein</fullName>
    </recommendedName>
</protein>
<dbReference type="SUPFAM" id="SSF57716">
    <property type="entry name" value="Glucocorticoid receptor-like (DNA-binding domain)"/>
    <property type="match status" value="1"/>
</dbReference>
<accession>A0AAN7P0V9</accession>
<evidence type="ECO:0000259" key="6">
    <source>
        <dbReference type="PROSITE" id="PS50950"/>
    </source>
</evidence>
<keyword evidence="3" id="KW-0862">Zinc</keyword>
<keyword evidence="1" id="KW-0479">Metal-binding</keyword>
<evidence type="ECO:0000256" key="3">
    <source>
        <dbReference type="ARBA" id="ARBA00022833"/>
    </source>
</evidence>
<evidence type="ECO:0000313" key="7">
    <source>
        <dbReference type="EMBL" id="KAK4872618.1"/>
    </source>
</evidence>
<dbReference type="PROSITE" id="PS50950">
    <property type="entry name" value="ZF_THAP"/>
    <property type="match status" value="1"/>
</dbReference>
<reference evidence="8" key="1">
    <citation type="submission" date="2023-01" db="EMBL/GenBank/DDBJ databases">
        <title>Key to firefly adult light organ development and bioluminescence: homeobox transcription factors regulate luciferase expression and transportation to peroxisome.</title>
        <authorList>
            <person name="Fu X."/>
        </authorList>
    </citation>
    <scope>NUCLEOTIDE SEQUENCE [LARGE SCALE GENOMIC DNA]</scope>
</reference>
<evidence type="ECO:0000256" key="4">
    <source>
        <dbReference type="ARBA" id="ARBA00023125"/>
    </source>
</evidence>
<keyword evidence="2 5" id="KW-0863">Zinc-finger</keyword>
<proteinExistence type="predicted"/>
<sequence length="411" mass="46731">MGRYCYLCGSVISTTTSLHKFPTNRETLTLWLQFCKLNENDDVSKIKICSVHFLSENFIDSTAKSKGGRMVLTEGAFPRIRKRPSCAFDNKNDNSGSIELVTTNPEPLIVESNNNDNECGTPKRRRVETENRMHSLDVSTPRRARRHLVNMLVALHFFAQGNYQKAVGQDFFIAMSQSSVSRCISDINIALEQFYHLIKFPTTNAECEEEKQRNKKYLHKINLTQELKDKIFDELLEYNLNTKDLEVPEEAESRFSPNFKSVTEGDVNVENSDLVYCLRIDPLFCFPREENGKLGKGATSNVSPKLTSVEEIISTLQRAQIDDPEECESNTGSMIVVGLPNVKTENDLFEDIAEDLGEDNPNHNNLRSEADNLEEILLEEISDTEIRDIKTDLNLLSGFDSLNFKDYGDKN</sequence>
<dbReference type="SMART" id="SM00692">
    <property type="entry name" value="DM3"/>
    <property type="match status" value="1"/>
</dbReference>
<feature type="domain" description="THAP-type" evidence="6">
    <location>
        <begin position="1"/>
        <end position="81"/>
    </location>
</feature>
<gene>
    <name evidence="7" type="ORF">RN001_014647</name>
</gene>
<keyword evidence="4 5" id="KW-0238">DNA-binding</keyword>
<dbReference type="InterPro" id="IPR006612">
    <property type="entry name" value="THAP_Znf"/>
</dbReference>
<comment type="caution">
    <text evidence="7">The sequence shown here is derived from an EMBL/GenBank/DDBJ whole genome shotgun (WGS) entry which is preliminary data.</text>
</comment>
<evidence type="ECO:0000256" key="1">
    <source>
        <dbReference type="ARBA" id="ARBA00022723"/>
    </source>
</evidence>
<organism evidence="7 8">
    <name type="scientific">Aquatica leii</name>
    <dbReference type="NCBI Taxonomy" id="1421715"/>
    <lineage>
        <taxon>Eukaryota</taxon>
        <taxon>Metazoa</taxon>
        <taxon>Ecdysozoa</taxon>
        <taxon>Arthropoda</taxon>
        <taxon>Hexapoda</taxon>
        <taxon>Insecta</taxon>
        <taxon>Pterygota</taxon>
        <taxon>Neoptera</taxon>
        <taxon>Endopterygota</taxon>
        <taxon>Coleoptera</taxon>
        <taxon>Polyphaga</taxon>
        <taxon>Elateriformia</taxon>
        <taxon>Elateroidea</taxon>
        <taxon>Lampyridae</taxon>
        <taxon>Luciolinae</taxon>
        <taxon>Aquatica</taxon>
    </lineage>
</organism>
<dbReference type="GO" id="GO:0003677">
    <property type="term" value="F:DNA binding"/>
    <property type="evidence" value="ECO:0007669"/>
    <property type="project" value="UniProtKB-UniRule"/>
</dbReference>
<dbReference type="EMBL" id="JARPUR010000007">
    <property type="protein sequence ID" value="KAK4872618.1"/>
    <property type="molecule type" value="Genomic_DNA"/>
</dbReference>
<dbReference type="SMART" id="SM00980">
    <property type="entry name" value="THAP"/>
    <property type="match status" value="1"/>
</dbReference>
<dbReference type="InterPro" id="IPR038441">
    <property type="entry name" value="THAP_Znf_sf"/>
</dbReference>
<dbReference type="GO" id="GO:0008270">
    <property type="term" value="F:zinc ion binding"/>
    <property type="evidence" value="ECO:0007669"/>
    <property type="project" value="UniProtKB-KW"/>
</dbReference>
<keyword evidence="8" id="KW-1185">Reference proteome</keyword>
<dbReference type="Pfam" id="PF05485">
    <property type="entry name" value="THAP"/>
    <property type="match status" value="1"/>
</dbReference>